<comment type="caution">
    <text evidence="6">Lacks conserved residue(s) required for the propagation of feature annotation.</text>
</comment>
<dbReference type="Proteomes" id="UP000481700">
    <property type="component" value="Unassembled WGS sequence"/>
</dbReference>
<dbReference type="InterPro" id="IPR000836">
    <property type="entry name" value="PRTase_dom"/>
</dbReference>
<dbReference type="NCBIfam" id="TIGR00336">
    <property type="entry name" value="pyrE"/>
    <property type="match status" value="1"/>
</dbReference>
<dbReference type="EMBL" id="VVZA01000004">
    <property type="protein sequence ID" value="KAA5406601.1"/>
    <property type="molecule type" value="Genomic_DNA"/>
</dbReference>
<dbReference type="Proteomes" id="UP000347681">
    <property type="component" value="Unassembled WGS sequence"/>
</dbReference>
<dbReference type="GO" id="GO:0004588">
    <property type="term" value="F:orotate phosphoribosyltransferase activity"/>
    <property type="evidence" value="ECO:0007669"/>
    <property type="project" value="UniProtKB-UniRule"/>
</dbReference>
<accession>A0A076J379</accession>
<evidence type="ECO:0000256" key="3">
    <source>
        <dbReference type="ARBA" id="ARBA00022676"/>
    </source>
</evidence>
<feature type="binding site" evidence="6">
    <location>
        <position position="103"/>
    </location>
    <ligand>
        <name>5-phospho-alpha-D-ribose 1-diphosphate</name>
        <dbReference type="ChEBI" id="CHEBI:58017"/>
        <note>ligand shared between dimeric partners</note>
    </ligand>
</feature>
<evidence type="ECO:0000256" key="6">
    <source>
        <dbReference type="HAMAP-Rule" id="MF_01208"/>
    </source>
</evidence>
<dbReference type="KEGG" id="bdh:GV66_07620"/>
<evidence type="ECO:0000313" key="12">
    <source>
        <dbReference type="EMBL" id="KAA5406601.1"/>
    </source>
</evidence>
<feature type="binding site" evidence="6">
    <location>
        <position position="97"/>
    </location>
    <ligand>
        <name>5-phospho-alpha-D-ribose 1-diphosphate</name>
        <dbReference type="ChEBI" id="CHEBI:58017"/>
        <note>ligand shared between dimeric partners</note>
    </ligand>
</feature>
<evidence type="ECO:0000256" key="2">
    <source>
        <dbReference type="ARBA" id="ARBA00011971"/>
    </source>
</evidence>
<keyword evidence="4 6" id="KW-0808">Transferase</keyword>
<dbReference type="EMBL" id="JAHOAX010000002">
    <property type="protein sequence ID" value="MBV3122145.1"/>
    <property type="molecule type" value="Genomic_DNA"/>
</dbReference>
<dbReference type="GeneID" id="93449107"/>
<evidence type="ECO:0000313" key="21">
    <source>
        <dbReference type="Proteomes" id="UP000294834"/>
    </source>
</evidence>
<dbReference type="GO" id="GO:0000287">
    <property type="term" value="F:magnesium ion binding"/>
    <property type="evidence" value="ECO:0007669"/>
    <property type="project" value="UniProtKB-UniRule"/>
</dbReference>
<comment type="function">
    <text evidence="6">Catalyzes the transfer of a ribosyl phosphate group from 5-phosphoribose 1-diphosphate to orotate, leading to the formation of orotidine monophosphate (OMP).</text>
</comment>
<comment type="subunit">
    <text evidence="6">Homodimer.</text>
</comment>
<protein>
    <recommendedName>
        <fullName evidence="2 6">Orotate phosphoribosyltransferase</fullName>
        <shortName evidence="6">OPRT</shortName>
        <shortName evidence="6">OPRTase</shortName>
        <ecNumber evidence="2 6">2.4.2.10</ecNumber>
    </recommendedName>
</protein>
<dbReference type="PANTHER" id="PTHR19278:SF9">
    <property type="entry name" value="URIDINE 5'-MONOPHOSPHATE SYNTHASE"/>
    <property type="match status" value="1"/>
</dbReference>
<dbReference type="Proteomes" id="UP000294834">
    <property type="component" value="Unassembled WGS sequence"/>
</dbReference>
<dbReference type="EMBL" id="JAWDEV010000011">
    <property type="protein sequence ID" value="MDU0271637.1"/>
    <property type="molecule type" value="Genomic_DNA"/>
</dbReference>
<dbReference type="GO" id="GO:0019856">
    <property type="term" value="P:pyrimidine nucleobase biosynthetic process"/>
    <property type="evidence" value="ECO:0007669"/>
    <property type="project" value="TreeGrafter"/>
</dbReference>
<evidence type="ECO:0000313" key="20">
    <source>
        <dbReference type="Proteomes" id="UP000294527"/>
    </source>
</evidence>
<reference evidence="16 19" key="1">
    <citation type="submission" date="2018-08" db="EMBL/GenBank/DDBJ databases">
        <title>A genome reference for cultivated species of the human gut microbiota.</title>
        <authorList>
            <person name="Zou Y."/>
            <person name="Xue W."/>
            <person name="Luo G."/>
        </authorList>
    </citation>
    <scope>NUCLEOTIDE SEQUENCE [LARGE SCALE GENOMIC DNA]</scope>
    <source>
        <strain evidence="16 19">AF14-1AC</strain>
    </source>
</reference>
<dbReference type="Proteomes" id="UP000441162">
    <property type="component" value="Unassembled WGS sequence"/>
</dbReference>
<evidence type="ECO:0000313" key="10">
    <source>
        <dbReference type="EMBL" id="KAA5383999.1"/>
    </source>
</evidence>
<dbReference type="CDD" id="cd06223">
    <property type="entry name" value="PRTases_typeI"/>
    <property type="match status" value="1"/>
</dbReference>
<evidence type="ECO:0000313" key="26">
    <source>
        <dbReference type="Proteomes" id="UP000500949"/>
    </source>
</evidence>
<dbReference type="RefSeq" id="WP_007839094.1">
    <property type="nucleotide sequence ID" value="NZ_BAABYF010000001.1"/>
</dbReference>
<dbReference type="EMBL" id="VVYY01000004">
    <property type="protein sequence ID" value="KAA5399753.1"/>
    <property type="molecule type" value="Genomic_DNA"/>
</dbReference>
<dbReference type="Proteomes" id="UP001181086">
    <property type="component" value="Unassembled WGS sequence"/>
</dbReference>
<gene>
    <name evidence="6 8" type="primary">pyrE</name>
    <name evidence="8" type="ORF">CE91St7_08830</name>
    <name evidence="16" type="ORF">DWW04_09465</name>
    <name evidence="17" type="ORF">E1I98_23595</name>
    <name evidence="18" type="ORF">E1J06_22090</name>
    <name evidence="12" type="ORF">F2Y51_07060</name>
    <name evidence="11" type="ORF">F2Y58_06445</name>
    <name evidence="10" type="ORF">F2Y61_06825</name>
    <name evidence="9" type="ORF">F2Z07_06530</name>
    <name evidence="15" type="ORF">GKD17_20790</name>
    <name evidence="13" type="ORF">KSU80_02920</name>
    <name evidence="14" type="ORF">RVH45_17410</name>
</gene>
<dbReference type="PANTHER" id="PTHR19278">
    <property type="entry name" value="OROTATE PHOSPHORIBOSYLTRANSFERASE"/>
    <property type="match status" value="1"/>
</dbReference>
<evidence type="ECO:0000313" key="11">
    <source>
        <dbReference type="EMBL" id="KAA5399753.1"/>
    </source>
</evidence>
<dbReference type="EMBL" id="QRZL01000008">
    <property type="protein sequence ID" value="RGV77735.1"/>
    <property type="molecule type" value="Genomic_DNA"/>
</dbReference>
<dbReference type="HAMAP" id="MF_01208">
    <property type="entry name" value="PyrE"/>
    <property type="match status" value="1"/>
</dbReference>
<evidence type="ECO:0000313" key="8">
    <source>
        <dbReference type="EMBL" id="GKH79999.1"/>
    </source>
</evidence>
<dbReference type="UniPathway" id="UPA00070">
    <property type="reaction ID" value="UER00119"/>
</dbReference>
<dbReference type="EMBL" id="SLTX01000002">
    <property type="protein sequence ID" value="TDB03847.1"/>
    <property type="molecule type" value="Genomic_DNA"/>
</dbReference>
<comment type="pathway">
    <text evidence="1 6">Pyrimidine metabolism; UMP biosynthesis via de novo pathway; UMP from orotate: step 1/2.</text>
</comment>
<dbReference type="Proteomes" id="UP000500949">
    <property type="component" value="Chromosome"/>
</dbReference>
<evidence type="ECO:0000256" key="1">
    <source>
        <dbReference type="ARBA" id="ARBA00004889"/>
    </source>
</evidence>
<evidence type="ECO:0000313" key="16">
    <source>
        <dbReference type="EMBL" id="RGV77735.1"/>
    </source>
</evidence>
<name>A0A076J379_9BACT</name>
<dbReference type="Proteomes" id="UP000294527">
    <property type="component" value="Unassembled WGS sequence"/>
</dbReference>
<sequence length="212" mass="23401">MKTLEKLFAEKLLKIKAIKLQPANPFTWASGWKSPFYCDNRKTLSYPSLRNFVKLEISRIVLEKFGQVDAIAGVATGAIPQGALVAEELNLPFVYVRSTPKDHGLENLIEGELRPGMKVVVIEDLISTGGSSLKAVEAIRRDGCEVIGMVAAFTYGFPVAIEAFKEAKVNLVTLTNYEAVLDSALKTGYINEEDVSVLDNWRKDPAHWEAGK</sequence>
<organism evidence="17 20">
    <name type="scientific">Phocaeicola dorei</name>
    <dbReference type="NCBI Taxonomy" id="357276"/>
    <lineage>
        <taxon>Bacteria</taxon>
        <taxon>Pseudomonadati</taxon>
        <taxon>Bacteroidota</taxon>
        <taxon>Bacteroidia</taxon>
        <taxon>Bacteroidales</taxon>
        <taxon>Bacteroidaceae</taxon>
        <taxon>Phocaeicola</taxon>
    </lineage>
</organism>
<dbReference type="EMBL" id="SLTU01000003">
    <property type="protein sequence ID" value="TDA71861.1"/>
    <property type="molecule type" value="Genomic_DNA"/>
</dbReference>
<evidence type="ECO:0000313" key="18">
    <source>
        <dbReference type="EMBL" id="TDB03847.1"/>
    </source>
</evidence>
<keyword evidence="6" id="KW-0460">Magnesium</keyword>
<reference evidence="22 23" key="2">
    <citation type="journal article" date="2019" name="Nat. Med.">
        <title>A library of human gut bacterial isolates paired with longitudinal multiomics data enables mechanistic microbiome research.</title>
        <authorList>
            <person name="Poyet M."/>
            <person name="Groussin M."/>
            <person name="Gibbons S.M."/>
            <person name="Avila-Pacheco J."/>
            <person name="Jiang X."/>
            <person name="Kearney S.M."/>
            <person name="Perrotta A.R."/>
            <person name="Berdy B."/>
            <person name="Zhao S."/>
            <person name="Lieberman T.D."/>
            <person name="Swanson P.K."/>
            <person name="Smith M."/>
            <person name="Roesemann S."/>
            <person name="Alexander J.E."/>
            <person name="Rich S.A."/>
            <person name="Livny J."/>
            <person name="Vlamakis H."/>
            <person name="Clish C."/>
            <person name="Bullock K."/>
            <person name="Deik A."/>
            <person name="Scott J."/>
            <person name="Pierce K.A."/>
            <person name="Xavier R.J."/>
            <person name="Alm E.J."/>
        </authorList>
    </citation>
    <scope>NUCLEOTIDE SEQUENCE [LARGE SCALE GENOMIC DNA]</scope>
    <source>
        <strain evidence="11 24">BIOML-A1</strain>
        <strain evidence="9 25">BIOML-A25</strain>
        <strain evidence="12 23">BIOML-A4</strain>
        <strain evidence="10 22">BIOML-A5</strain>
    </source>
</reference>
<reference evidence="20 21" key="3">
    <citation type="journal article" date="2019" name="Nat. Microbiol.">
        <title>Genomic variation and strain-specific functional adaptation in the human gut microbiome during early life.</title>
        <authorList>
            <person name="Vatanen T."/>
            <person name="Plichta D.R."/>
            <person name="Somani J."/>
            <person name="Munch P.C."/>
            <person name="Arthur T.D."/>
            <person name="Hall A.B."/>
            <person name="Rudolf S."/>
            <person name="Oakeley E.J."/>
            <person name="Ke X."/>
            <person name="Young R.A."/>
            <person name="Haiser H.J."/>
            <person name="Kolde R."/>
            <person name="Yassour M."/>
            <person name="Luopajarvi K."/>
            <person name="Siljander H."/>
            <person name="Virtanen S.M."/>
            <person name="Ilonen J."/>
            <person name="Uibo R."/>
            <person name="Tillmann V."/>
            <person name="Mokurov S."/>
            <person name="Dorshakova N."/>
            <person name="Porter J.A."/>
            <person name="McHardy A.C."/>
            <person name="Lahdesmaki H."/>
            <person name="Vlamakis H."/>
            <person name="Huttenhower C."/>
            <person name="Knip M."/>
            <person name="Xavier R.J."/>
        </authorList>
    </citation>
    <scope>NUCLEOTIDE SEQUENCE [LARGE SCALE GENOMIC DNA]</scope>
    <source>
        <strain evidence="17 20">RJX1047</strain>
        <strain evidence="18 21">RJX1052</strain>
    </source>
</reference>
<evidence type="ECO:0000256" key="5">
    <source>
        <dbReference type="ARBA" id="ARBA00022975"/>
    </source>
</evidence>
<evidence type="ECO:0000256" key="4">
    <source>
        <dbReference type="ARBA" id="ARBA00022679"/>
    </source>
</evidence>
<dbReference type="Proteomes" id="UP000283678">
    <property type="component" value="Unassembled WGS sequence"/>
</dbReference>
<dbReference type="Pfam" id="PF00156">
    <property type="entry name" value="Pribosyltran"/>
    <property type="match status" value="1"/>
</dbReference>
<comment type="catalytic activity">
    <reaction evidence="6">
        <text>orotidine 5'-phosphate + diphosphate = orotate + 5-phospho-alpha-D-ribose 1-diphosphate</text>
        <dbReference type="Rhea" id="RHEA:10380"/>
        <dbReference type="ChEBI" id="CHEBI:30839"/>
        <dbReference type="ChEBI" id="CHEBI:33019"/>
        <dbReference type="ChEBI" id="CHEBI:57538"/>
        <dbReference type="ChEBI" id="CHEBI:58017"/>
        <dbReference type="EC" id="2.4.2.10"/>
    </reaction>
</comment>
<dbReference type="InterPro" id="IPR004467">
    <property type="entry name" value="Or_phspho_trans_dom"/>
</dbReference>
<feature type="binding site" evidence="6">
    <location>
        <position position="127"/>
    </location>
    <ligand>
        <name>orotate</name>
        <dbReference type="ChEBI" id="CHEBI:30839"/>
    </ligand>
</feature>
<evidence type="ECO:0000313" key="17">
    <source>
        <dbReference type="EMBL" id="TDA71861.1"/>
    </source>
</evidence>
<dbReference type="InterPro" id="IPR023031">
    <property type="entry name" value="OPRT"/>
</dbReference>
<evidence type="ECO:0000313" key="25">
    <source>
        <dbReference type="Proteomes" id="UP000481700"/>
    </source>
</evidence>
<dbReference type="Proteomes" id="UP000777173">
    <property type="component" value="Unassembled WGS sequence"/>
</dbReference>
<dbReference type="Proteomes" id="UP001055104">
    <property type="component" value="Unassembled WGS sequence"/>
</dbReference>
<dbReference type="KEGG" id="bdo:EL88_23785"/>
<feature type="binding site" evidence="6">
    <location>
        <position position="101"/>
    </location>
    <ligand>
        <name>5-phospho-alpha-D-ribose 1-diphosphate</name>
        <dbReference type="ChEBI" id="CHEBI:58017"/>
        <note>ligand shared between dimeric partners</note>
    </ligand>
</feature>
<evidence type="ECO:0000313" key="13">
    <source>
        <dbReference type="EMBL" id="MBV3122145.1"/>
    </source>
</evidence>
<dbReference type="SUPFAM" id="SSF53271">
    <property type="entry name" value="PRTase-like"/>
    <property type="match status" value="1"/>
</dbReference>
<dbReference type="EMBL" id="BQOB01000001">
    <property type="protein sequence ID" value="GKH79999.1"/>
    <property type="molecule type" value="Genomic_DNA"/>
</dbReference>
<evidence type="ECO:0000313" key="19">
    <source>
        <dbReference type="Proteomes" id="UP000283678"/>
    </source>
</evidence>
<evidence type="ECO:0000313" key="23">
    <source>
        <dbReference type="Proteomes" id="UP000441162"/>
    </source>
</evidence>
<comment type="cofactor">
    <cofactor evidence="6">
        <name>Mg(2+)</name>
        <dbReference type="ChEBI" id="CHEBI:18420"/>
    </cofactor>
</comment>
<feature type="binding site" description="in other chain" evidence="6">
    <location>
        <begin position="123"/>
        <end position="131"/>
    </location>
    <ligand>
        <name>5-phospho-alpha-D-ribose 1-diphosphate</name>
        <dbReference type="ChEBI" id="CHEBI:58017"/>
        <note>ligand shared between dimeric partners</note>
    </ligand>
</feature>
<reference evidence="14" key="7">
    <citation type="submission" date="2023-10" db="EMBL/GenBank/DDBJ databases">
        <title>Genome of Potential pathogenic bacteria in Crohn's disease.</title>
        <authorList>
            <person name="Rodriguez-Palacios A."/>
        </authorList>
    </citation>
    <scope>NUCLEOTIDE SEQUENCE</scope>
    <source>
        <strain evidence="14">CavFT-hAR62</strain>
    </source>
</reference>
<dbReference type="AlphaFoldDB" id="A0A076J379"/>
<reference evidence="15 26" key="4">
    <citation type="submission" date="2019-11" db="EMBL/GenBank/DDBJ databases">
        <title>Complete genome sequence of Bacteroides dorei DSM 17855.</title>
        <authorList>
            <person name="Russell J.T."/>
        </authorList>
    </citation>
    <scope>NUCLEOTIDE SEQUENCE [LARGE SCALE GENOMIC DNA]</scope>
    <source>
        <strain evidence="15 26">DSM 17855</strain>
    </source>
</reference>
<dbReference type="EMBL" id="VVZV01000006">
    <property type="protein sequence ID" value="KAA5321751.1"/>
    <property type="molecule type" value="Genomic_DNA"/>
</dbReference>
<evidence type="ECO:0000313" key="24">
    <source>
        <dbReference type="Proteomes" id="UP000481616"/>
    </source>
</evidence>
<dbReference type="Gene3D" id="3.40.50.2020">
    <property type="match status" value="1"/>
</dbReference>
<reference evidence="13" key="5">
    <citation type="submission" date="2021-06" db="EMBL/GenBank/DDBJ databases">
        <title>Collection of gut derived symbiotic bacterial strains cultured from healthy donors.</title>
        <authorList>
            <person name="Lin H."/>
            <person name="Littmann E."/>
            <person name="Pamer E.G."/>
        </authorList>
    </citation>
    <scope>NUCLEOTIDE SEQUENCE</scope>
    <source>
        <strain evidence="13">MSK.5.10</strain>
    </source>
</reference>
<evidence type="ECO:0000259" key="7">
    <source>
        <dbReference type="Pfam" id="PF00156"/>
    </source>
</evidence>
<reference evidence="8" key="6">
    <citation type="submission" date="2022-01" db="EMBL/GenBank/DDBJ databases">
        <title>Novel bile acid biosynthetic pathways are enriched in the microbiome of centenarians.</title>
        <authorList>
            <person name="Sato Y."/>
            <person name="Atarashi K."/>
            <person name="Plichta R.D."/>
            <person name="Arai Y."/>
            <person name="Sasajima S."/>
            <person name="Kearney M.S."/>
            <person name="Suda W."/>
            <person name="Takeshita K."/>
            <person name="Sasaki T."/>
            <person name="Okamoto S."/>
            <person name="Skelly N.A."/>
            <person name="Okamura Y."/>
            <person name="Vlamakis H."/>
            <person name="Li Y."/>
            <person name="Tanoue T."/>
            <person name="Takei H."/>
            <person name="Nittono H."/>
            <person name="Narushima S."/>
            <person name="Irie J."/>
            <person name="Itoh H."/>
            <person name="Moriya K."/>
            <person name="Sugiura Y."/>
            <person name="Suematsu M."/>
            <person name="Moritoki N."/>
            <person name="Shibata S."/>
            <person name="Littman R.D."/>
            <person name="Fischbach A.M."/>
            <person name="Uwamino Y."/>
            <person name="Inoue T."/>
            <person name="Honda A."/>
            <person name="Hattori M."/>
            <person name="Murai T."/>
            <person name="Xavier J.R."/>
            <person name="Hirose N."/>
            <person name="Honda K."/>
        </authorList>
    </citation>
    <scope>NUCLEOTIDE SEQUENCE</scope>
    <source>
        <strain evidence="8">CE91-St7</strain>
    </source>
</reference>
<feature type="domain" description="Phosphoribosyltransferase" evidence="7">
    <location>
        <begin position="59"/>
        <end position="153"/>
    </location>
</feature>
<proteinExistence type="inferred from homology"/>
<dbReference type="eggNOG" id="COG0461">
    <property type="taxonomic scope" value="Bacteria"/>
</dbReference>
<evidence type="ECO:0000313" key="14">
    <source>
        <dbReference type="EMBL" id="MDU0271637.1"/>
    </source>
</evidence>
<dbReference type="Proteomes" id="UP000481616">
    <property type="component" value="Unassembled WGS sequence"/>
</dbReference>
<keyword evidence="3 6" id="KW-0328">Glycosyltransferase</keyword>
<keyword evidence="5 6" id="KW-0665">Pyrimidine biosynthesis</keyword>
<dbReference type="EMBL" id="CP046176">
    <property type="protein sequence ID" value="QJR78623.1"/>
    <property type="molecule type" value="Genomic_DNA"/>
</dbReference>
<evidence type="ECO:0000313" key="22">
    <source>
        <dbReference type="Proteomes" id="UP000347681"/>
    </source>
</evidence>
<dbReference type="InterPro" id="IPR029057">
    <property type="entry name" value="PRTase-like"/>
</dbReference>
<comment type="similarity">
    <text evidence="6">Belongs to the purine/pyrimidine phosphoribosyltransferase family. PyrE subfamily.</text>
</comment>
<evidence type="ECO:0000313" key="9">
    <source>
        <dbReference type="EMBL" id="KAA5321751.1"/>
    </source>
</evidence>
<dbReference type="EMBL" id="VVZB01000003">
    <property type="protein sequence ID" value="KAA5383999.1"/>
    <property type="molecule type" value="Genomic_DNA"/>
</dbReference>
<dbReference type="GO" id="GO:0044205">
    <property type="term" value="P:'de novo' UMP biosynthetic process"/>
    <property type="evidence" value="ECO:0007669"/>
    <property type="project" value="UniProtKB-UniRule"/>
</dbReference>
<evidence type="ECO:0000313" key="15">
    <source>
        <dbReference type="EMBL" id="QJR78623.1"/>
    </source>
</evidence>
<dbReference type="EC" id="2.4.2.10" evidence="2 6"/>